<dbReference type="Pfam" id="PF02604">
    <property type="entry name" value="PhdYeFM_antitox"/>
    <property type="match status" value="1"/>
</dbReference>
<proteinExistence type="inferred from homology"/>
<keyword evidence="4" id="KW-1185">Reference proteome</keyword>
<dbReference type="EMBL" id="LGRX02001216">
    <property type="protein sequence ID" value="KAK3286581.1"/>
    <property type="molecule type" value="Genomic_DNA"/>
</dbReference>
<reference evidence="2" key="2">
    <citation type="submission" date="2023-06" db="EMBL/GenBank/DDBJ databases">
        <title>Long-read-based genome assembly of the green algal bacterivore Cymbomonas tetramitiformis.</title>
        <authorList>
            <person name="Gyaltshen Y."/>
            <person name="Rozenberg A."/>
            <person name="Paasch A."/>
            <person name="Burns J.A."/>
            <person name="Warring S."/>
            <person name="Larson R."/>
            <person name="Maurer-Alcala X."/>
            <person name="Dacks J."/>
            <person name="Kim E."/>
        </authorList>
    </citation>
    <scope>NUCLEOTIDE SEQUENCE</scope>
    <source>
        <strain evidence="2">PLY_AMNH</strain>
    </source>
</reference>
<dbReference type="AlphaFoldDB" id="A0AAE0H085"/>
<comment type="similarity">
    <text evidence="1">Belongs to the phD/YefM antitoxin family.</text>
</comment>
<dbReference type="InterPro" id="IPR006442">
    <property type="entry name" value="Antitoxin_Phd/YefM"/>
</dbReference>
<evidence type="ECO:0000313" key="2">
    <source>
        <dbReference type="EMBL" id="KAK3286581.1"/>
    </source>
</evidence>
<comment type="caution">
    <text evidence="2">The sequence shown here is derived from an EMBL/GenBank/DDBJ whole genome shotgun (WGS) entry which is preliminary data.</text>
</comment>
<evidence type="ECO:0000313" key="4">
    <source>
        <dbReference type="Proteomes" id="UP001190700"/>
    </source>
</evidence>
<dbReference type="Gene3D" id="3.40.1620.10">
    <property type="entry name" value="YefM-like domain"/>
    <property type="match status" value="1"/>
</dbReference>
<evidence type="ECO:0000256" key="1">
    <source>
        <dbReference type="ARBA" id="ARBA00009981"/>
    </source>
</evidence>
<dbReference type="NCBIfam" id="TIGR01552">
    <property type="entry name" value="phd_fam"/>
    <property type="match status" value="1"/>
</dbReference>
<name>A0AAE0H085_9CHLO</name>
<evidence type="ECO:0000313" key="3">
    <source>
        <dbReference type="EMBL" id="KAK3286644.1"/>
    </source>
</evidence>
<dbReference type="InterPro" id="IPR036165">
    <property type="entry name" value="YefM-like_sf"/>
</dbReference>
<accession>A0AAE0H085</accession>
<dbReference type="EMBL" id="LGRX02001216">
    <property type="protein sequence ID" value="KAK3286644.1"/>
    <property type="molecule type" value="Genomic_DNA"/>
</dbReference>
<gene>
    <name evidence="2" type="ORF">CYMTET_5807</name>
    <name evidence="3" type="ORF">CYMTET_5870</name>
</gene>
<protein>
    <recommendedName>
        <fullName evidence="5">Antitoxin</fullName>
    </recommendedName>
</protein>
<evidence type="ECO:0008006" key="5">
    <source>
        <dbReference type="Google" id="ProtNLM"/>
    </source>
</evidence>
<sequence>MSGTMKTFSTVDLNKHVGDVTEAALKEPVFITRRNKPKFVLMTVEDYERGGFEDSRRAFLAKDMPDDLREIFTPAMDDFLKDQDE</sequence>
<dbReference type="Proteomes" id="UP001190700">
    <property type="component" value="Unassembled WGS sequence"/>
</dbReference>
<reference evidence="2 4" key="1">
    <citation type="journal article" date="2015" name="Genome Biol. Evol.">
        <title>Comparative Genomics of a Bacterivorous Green Alga Reveals Evolutionary Causalities and Consequences of Phago-Mixotrophic Mode of Nutrition.</title>
        <authorList>
            <person name="Burns J.A."/>
            <person name="Paasch A."/>
            <person name="Narechania A."/>
            <person name="Kim E."/>
        </authorList>
    </citation>
    <scope>NUCLEOTIDE SEQUENCE [LARGE SCALE GENOMIC DNA]</scope>
    <source>
        <strain evidence="2">PLY_AMNH</strain>
    </source>
</reference>
<organism evidence="2 4">
    <name type="scientific">Cymbomonas tetramitiformis</name>
    <dbReference type="NCBI Taxonomy" id="36881"/>
    <lineage>
        <taxon>Eukaryota</taxon>
        <taxon>Viridiplantae</taxon>
        <taxon>Chlorophyta</taxon>
        <taxon>Pyramimonadophyceae</taxon>
        <taxon>Pyramimonadales</taxon>
        <taxon>Pyramimonadaceae</taxon>
        <taxon>Cymbomonas</taxon>
    </lineage>
</organism>
<dbReference type="SUPFAM" id="SSF143120">
    <property type="entry name" value="YefM-like"/>
    <property type="match status" value="1"/>
</dbReference>